<dbReference type="InterPro" id="IPR036390">
    <property type="entry name" value="WH_DNA-bd_sf"/>
</dbReference>
<comment type="caution">
    <text evidence="6">The sequence shown here is derived from an EMBL/GenBank/DDBJ whole genome shotgun (WGS) entry which is preliminary data.</text>
</comment>
<dbReference type="InterPro" id="IPR000847">
    <property type="entry name" value="LysR_HTH_N"/>
</dbReference>
<feature type="domain" description="HTH lysR-type" evidence="5">
    <location>
        <begin position="2"/>
        <end position="58"/>
    </location>
</feature>
<comment type="similarity">
    <text evidence="1">Belongs to the LysR transcriptional regulatory family.</text>
</comment>
<dbReference type="PANTHER" id="PTHR30579">
    <property type="entry name" value="TRANSCRIPTIONAL REGULATOR"/>
    <property type="match status" value="1"/>
</dbReference>
<gene>
    <name evidence="6" type="ORF">C8E02_0707</name>
</gene>
<evidence type="ECO:0000256" key="3">
    <source>
        <dbReference type="ARBA" id="ARBA00023125"/>
    </source>
</evidence>
<sequence length="299" mass="32961">MLDSKQLHTLAVVVDCGGFDKAAQQLCVTQSAVSQRIRQLEDSLGQPVLLRVTPPQPTAAGRRLLQHYRQLALMESELLQTLRPDDNAQAFTTLAVGVNADSLATWFLPAIDAVLRTQRLLLDVVVDDQDHTQTLMQQGHVIGCVSTRAQAFQGGECRYLGTMRYRCLATPQYRARYFSDGLNAATLARAPAVLFSGKDDLHGEYLAQHFGFTQPFPSFTLPAPHAFVDITLAGHAYSLLPEMMVGEALASGALVDLLPAQPVDLALYWHHWRVESVLARQLADTLTACGQRWLRQDAV</sequence>
<evidence type="ECO:0000256" key="2">
    <source>
        <dbReference type="ARBA" id="ARBA00023015"/>
    </source>
</evidence>
<dbReference type="InterPro" id="IPR036388">
    <property type="entry name" value="WH-like_DNA-bd_sf"/>
</dbReference>
<evidence type="ECO:0000313" key="6">
    <source>
        <dbReference type="EMBL" id="RKQ60942.1"/>
    </source>
</evidence>
<evidence type="ECO:0000259" key="5">
    <source>
        <dbReference type="PROSITE" id="PS50931"/>
    </source>
</evidence>
<name>A0A495BK27_VOGIN</name>
<dbReference type="Proteomes" id="UP000279384">
    <property type="component" value="Unassembled WGS sequence"/>
</dbReference>
<dbReference type="NCBIfam" id="TIGR03298">
    <property type="entry name" value="argP"/>
    <property type="match status" value="1"/>
</dbReference>
<evidence type="ECO:0000256" key="1">
    <source>
        <dbReference type="ARBA" id="ARBA00009437"/>
    </source>
</evidence>
<protein>
    <submittedName>
        <fullName evidence="6">LysR family transcriptional regulator (Chromosome initiation inhibitor)</fullName>
    </submittedName>
</protein>
<proteinExistence type="inferred from homology"/>
<dbReference type="AlphaFoldDB" id="A0A495BK27"/>
<dbReference type="InterPro" id="IPR017685">
    <property type="entry name" value="ArgP"/>
</dbReference>
<dbReference type="SUPFAM" id="SSF46785">
    <property type="entry name" value="Winged helix' DNA-binding domain"/>
    <property type="match status" value="1"/>
</dbReference>
<dbReference type="RefSeq" id="WP_120809642.1">
    <property type="nucleotide sequence ID" value="NZ_RBID01000011.1"/>
</dbReference>
<evidence type="ECO:0000256" key="4">
    <source>
        <dbReference type="ARBA" id="ARBA00023163"/>
    </source>
</evidence>
<dbReference type="PRINTS" id="PR00039">
    <property type="entry name" value="HTHLYSR"/>
</dbReference>
<organism evidence="6 7">
    <name type="scientific">Vogesella indigofera</name>
    <name type="common">Pseudomonas indigofera</name>
    <dbReference type="NCBI Taxonomy" id="45465"/>
    <lineage>
        <taxon>Bacteria</taxon>
        <taxon>Pseudomonadati</taxon>
        <taxon>Pseudomonadota</taxon>
        <taxon>Betaproteobacteria</taxon>
        <taxon>Neisseriales</taxon>
        <taxon>Chromobacteriaceae</taxon>
        <taxon>Vogesella</taxon>
    </lineage>
</organism>
<accession>A0A495BK27</accession>
<evidence type="ECO:0000313" key="7">
    <source>
        <dbReference type="Proteomes" id="UP000279384"/>
    </source>
</evidence>
<dbReference type="Pfam" id="PF00126">
    <property type="entry name" value="HTH_1"/>
    <property type="match status" value="1"/>
</dbReference>
<dbReference type="NCBIfam" id="NF009888">
    <property type="entry name" value="PRK13348.1"/>
    <property type="match status" value="1"/>
</dbReference>
<dbReference type="Pfam" id="PF03466">
    <property type="entry name" value="LysR_substrate"/>
    <property type="match status" value="1"/>
</dbReference>
<keyword evidence="2" id="KW-0805">Transcription regulation</keyword>
<keyword evidence="4" id="KW-0804">Transcription</keyword>
<reference evidence="6 7" key="1">
    <citation type="submission" date="2018-10" db="EMBL/GenBank/DDBJ databases">
        <title>Genomic Encyclopedia of Type Strains, Phase IV (KMG-IV): sequencing the most valuable type-strain genomes for metagenomic binning, comparative biology and taxonomic classification.</title>
        <authorList>
            <person name="Goeker M."/>
        </authorList>
    </citation>
    <scope>NUCLEOTIDE SEQUENCE [LARGE SCALE GENOMIC DNA]</scope>
    <source>
        <strain evidence="6 7">DSM 3303</strain>
    </source>
</reference>
<dbReference type="GO" id="GO:0003700">
    <property type="term" value="F:DNA-binding transcription factor activity"/>
    <property type="evidence" value="ECO:0007669"/>
    <property type="project" value="InterPro"/>
</dbReference>
<keyword evidence="3" id="KW-0238">DNA-binding</keyword>
<dbReference type="Gene3D" id="1.10.10.10">
    <property type="entry name" value="Winged helix-like DNA-binding domain superfamily/Winged helix DNA-binding domain"/>
    <property type="match status" value="1"/>
</dbReference>
<dbReference type="PANTHER" id="PTHR30579:SF2">
    <property type="entry name" value="HTH-TYPE TRANSCRIPTIONAL REGULATOR ARGP"/>
    <property type="match status" value="1"/>
</dbReference>
<dbReference type="GO" id="GO:0003677">
    <property type="term" value="F:DNA binding"/>
    <property type="evidence" value="ECO:0007669"/>
    <property type="project" value="UniProtKB-KW"/>
</dbReference>
<dbReference type="EMBL" id="RBID01000011">
    <property type="protein sequence ID" value="RKQ60942.1"/>
    <property type="molecule type" value="Genomic_DNA"/>
</dbReference>
<dbReference type="Gene3D" id="3.40.190.290">
    <property type="match status" value="1"/>
</dbReference>
<dbReference type="SUPFAM" id="SSF53850">
    <property type="entry name" value="Periplasmic binding protein-like II"/>
    <property type="match status" value="1"/>
</dbReference>
<dbReference type="NCBIfam" id="NF002964">
    <property type="entry name" value="PRK03635.1"/>
    <property type="match status" value="1"/>
</dbReference>
<dbReference type="PROSITE" id="PS50931">
    <property type="entry name" value="HTH_LYSR"/>
    <property type="match status" value="1"/>
</dbReference>
<dbReference type="InterPro" id="IPR005119">
    <property type="entry name" value="LysR_subst-bd"/>
</dbReference>
<dbReference type="InterPro" id="IPR050176">
    <property type="entry name" value="LTTR"/>
</dbReference>